<dbReference type="InterPro" id="IPR023214">
    <property type="entry name" value="HAD_sf"/>
</dbReference>
<evidence type="ECO:0000256" key="1">
    <source>
        <dbReference type="ARBA" id="ARBA00022801"/>
    </source>
</evidence>
<dbReference type="Proteomes" id="UP000298545">
    <property type="component" value="Chromosome circular"/>
</dbReference>
<dbReference type="KEGG" id="alf:CFBP5473_12500"/>
<dbReference type="SFLD" id="SFLDG01141">
    <property type="entry name" value="C2.B.1:_Sucrose_Phosphatase_Li"/>
    <property type="match status" value="1"/>
</dbReference>
<keyword evidence="6" id="KW-1185">Reference proteome</keyword>
<name>A0A4D7DTH5_9HYPH</name>
<evidence type="ECO:0000313" key="6">
    <source>
        <dbReference type="Proteomes" id="UP000826513"/>
    </source>
</evidence>
<reference evidence="4 6" key="2">
    <citation type="submission" date="2021-03" db="EMBL/GenBank/DDBJ databases">
        <title>Rapid diversification of plasmids in a genus of pathogenic and nitrogen fixing bacteria.</title>
        <authorList>
            <person name="Weisberg A.J."/>
            <person name="Miller M."/>
            <person name="Ream W."/>
            <person name="Grunwald N.J."/>
            <person name="Chang J.H."/>
        </authorList>
    </citation>
    <scope>NUCLEOTIDE SEQUENCE [LARGE SCALE GENOMIC DNA]</scope>
    <source>
        <strain evidence="4 6">AF3.44</strain>
    </source>
</reference>
<feature type="domain" description="Sucrose phosphatase-like" evidence="2">
    <location>
        <begin position="5"/>
        <end position="243"/>
    </location>
</feature>
<dbReference type="InterPro" id="IPR006380">
    <property type="entry name" value="SPP-like_dom"/>
</dbReference>
<dbReference type="Pfam" id="PF05116">
    <property type="entry name" value="S6PP"/>
    <property type="match status" value="1"/>
</dbReference>
<dbReference type="Gene3D" id="3.40.50.1000">
    <property type="entry name" value="HAD superfamily/HAD-like"/>
    <property type="match status" value="1"/>
</dbReference>
<evidence type="ECO:0000259" key="2">
    <source>
        <dbReference type="Pfam" id="PF05116"/>
    </source>
</evidence>
<dbReference type="RefSeq" id="WP_027673868.1">
    <property type="nucleotide sequence ID" value="NZ_CP039691.1"/>
</dbReference>
<dbReference type="InterPro" id="IPR036412">
    <property type="entry name" value="HAD-like_sf"/>
</dbReference>
<protein>
    <submittedName>
        <fullName evidence="3">HAD-IIB family hydrolase</fullName>
    </submittedName>
</protein>
<gene>
    <name evidence="3" type="ORF">CFBP5473_12500</name>
    <name evidence="4" type="ORF">J5285_07235</name>
</gene>
<dbReference type="SFLD" id="SFLDS00003">
    <property type="entry name" value="Haloacid_Dehalogenase"/>
    <property type="match status" value="1"/>
</dbReference>
<proteinExistence type="predicted"/>
<sequence>MKPVRLFSTDLDGTVVGNNDATARFRDFWQSLPNETRPLLVFNSGRLLDDQLELMEAVPLPKPDYIIGGVGTMLSCRDQPSLRQAYTNSLGQGFDTEKIISLMSDIPGISIQPERYQHGLKSSWYLHDADDQAIADIEQRLNEAGIEARIVYSSGRDLDVLPRAADKGAAIRWLCDHLELGLDEAVVAGDTGNDRAMFELPQVRGIVVSNALDELKSFATSKHNMFTALEAEADGVISGLKHWISSAIEPRV</sequence>
<keyword evidence="1 3" id="KW-0378">Hydrolase</keyword>
<dbReference type="Gene3D" id="3.90.1070.10">
    <property type="match status" value="1"/>
</dbReference>
<dbReference type="SFLD" id="SFLDG01140">
    <property type="entry name" value="C2.B:_Phosphomannomutase_and_P"/>
    <property type="match status" value="1"/>
</dbReference>
<evidence type="ECO:0000313" key="4">
    <source>
        <dbReference type="EMBL" id="QYA05892.1"/>
    </source>
</evidence>
<dbReference type="PANTHER" id="PTHR46521">
    <property type="entry name" value="SUCROSE-PHOSPHATASE 2-RELATED"/>
    <property type="match status" value="1"/>
</dbReference>
<dbReference type="EMBL" id="CP072167">
    <property type="protein sequence ID" value="QYA05892.1"/>
    <property type="molecule type" value="Genomic_DNA"/>
</dbReference>
<dbReference type="STRING" id="1367849.GCA_000518585_00992"/>
<organism evidence="3 5">
    <name type="scientific">Agrobacterium larrymoorei</name>
    <dbReference type="NCBI Taxonomy" id="160699"/>
    <lineage>
        <taxon>Bacteria</taxon>
        <taxon>Pseudomonadati</taxon>
        <taxon>Pseudomonadota</taxon>
        <taxon>Alphaproteobacteria</taxon>
        <taxon>Hyphomicrobiales</taxon>
        <taxon>Rhizobiaceae</taxon>
        <taxon>Rhizobium/Agrobacterium group</taxon>
        <taxon>Agrobacterium</taxon>
    </lineage>
</organism>
<dbReference type="PANTHER" id="PTHR46521:SF4">
    <property type="entry name" value="SUCROSE-PHOSPHATASE 2-RELATED"/>
    <property type="match status" value="1"/>
</dbReference>
<reference evidence="3 5" key="1">
    <citation type="submission" date="2019-04" db="EMBL/GenBank/DDBJ databases">
        <title>Complete genome sequence of Agrobacterium larrymoorei CFBP5473.</title>
        <authorList>
            <person name="Haryono M."/>
            <person name="Chou L."/>
            <person name="Lin Y.-C."/>
            <person name="Lai E.-M."/>
            <person name="Kuo C.-H."/>
        </authorList>
    </citation>
    <scope>NUCLEOTIDE SEQUENCE [LARGE SCALE GENOMIC DNA]</scope>
    <source>
        <strain evidence="3 5">CFBP5473</strain>
    </source>
</reference>
<evidence type="ECO:0000313" key="5">
    <source>
        <dbReference type="Proteomes" id="UP000298545"/>
    </source>
</evidence>
<dbReference type="GO" id="GO:0016791">
    <property type="term" value="F:phosphatase activity"/>
    <property type="evidence" value="ECO:0007669"/>
    <property type="project" value="UniProtKB-ARBA"/>
</dbReference>
<dbReference type="NCBIfam" id="TIGR01484">
    <property type="entry name" value="HAD-SF-IIB"/>
    <property type="match status" value="1"/>
</dbReference>
<dbReference type="EMBL" id="CP039691">
    <property type="protein sequence ID" value="QCI98644.1"/>
    <property type="molecule type" value="Genomic_DNA"/>
</dbReference>
<accession>A0A4D7DTH5</accession>
<dbReference type="AlphaFoldDB" id="A0A4D7DTH5"/>
<dbReference type="Proteomes" id="UP000826513">
    <property type="component" value="Chromosome 1"/>
</dbReference>
<evidence type="ECO:0000313" key="3">
    <source>
        <dbReference type="EMBL" id="QCI98644.1"/>
    </source>
</evidence>
<dbReference type="SUPFAM" id="SSF56784">
    <property type="entry name" value="HAD-like"/>
    <property type="match status" value="1"/>
</dbReference>
<dbReference type="InterPro" id="IPR051518">
    <property type="entry name" value="Sucrose_Phosphatase"/>
</dbReference>
<dbReference type="InterPro" id="IPR006379">
    <property type="entry name" value="HAD-SF_hydro_IIB"/>
</dbReference>
<dbReference type="OrthoDB" id="7847955at2"/>